<reference evidence="1 2" key="1">
    <citation type="submission" date="2019-05" db="EMBL/GenBank/DDBJ databases">
        <title>Emergence of the Ug99 lineage of the wheat stem rust pathogen through somatic hybridization.</title>
        <authorList>
            <person name="Li F."/>
            <person name="Upadhyaya N.M."/>
            <person name="Sperschneider J."/>
            <person name="Matny O."/>
            <person name="Nguyen-Phuc H."/>
            <person name="Mago R."/>
            <person name="Raley C."/>
            <person name="Miller M.E."/>
            <person name="Silverstein K.A.T."/>
            <person name="Henningsen E."/>
            <person name="Hirsch C.D."/>
            <person name="Visser B."/>
            <person name="Pretorius Z.A."/>
            <person name="Steffenson B.J."/>
            <person name="Schwessinger B."/>
            <person name="Dodds P.N."/>
            <person name="Figueroa M."/>
        </authorList>
    </citation>
    <scope>NUCLEOTIDE SEQUENCE [LARGE SCALE GENOMIC DNA]</scope>
    <source>
        <strain evidence="1 2">Ug99</strain>
    </source>
</reference>
<evidence type="ECO:0000313" key="2">
    <source>
        <dbReference type="Proteomes" id="UP000325313"/>
    </source>
</evidence>
<organism evidence="1 2">
    <name type="scientific">Puccinia graminis f. sp. tritici</name>
    <dbReference type="NCBI Taxonomy" id="56615"/>
    <lineage>
        <taxon>Eukaryota</taxon>
        <taxon>Fungi</taxon>
        <taxon>Dikarya</taxon>
        <taxon>Basidiomycota</taxon>
        <taxon>Pucciniomycotina</taxon>
        <taxon>Pucciniomycetes</taxon>
        <taxon>Pucciniales</taxon>
        <taxon>Pucciniaceae</taxon>
        <taxon>Puccinia</taxon>
    </lineage>
</organism>
<dbReference type="Proteomes" id="UP000325313">
    <property type="component" value="Unassembled WGS sequence"/>
</dbReference>
<dbReference type="EMBL" id="VDEP01000114">
    <property type="protein sequence ID" value="KAA1130047.1"/>
    <property type="molecule type" value="Genomic_DNA"/>
</dbReference>
<dbReference type="AlphaFoldDB" id="A0A5B0RWR4"/>
<sequence length="142" mass="16511">MPLSDNVLSNEATNIDQYKEIHRPYGLAAKSSPAEIFESPLEVSPSFTWRPEDLTKDEATLLLKLCSASFEHRENILNATWKYIHFVTQLRTRLLPFRMSPWPLCLEWINKELIRQLTRPWSSEGPSSDGIGHYEELLFFIC</sequence>
<name>A0A5B0RWR4_PUCGR</name>
<accession>A0A5B0RWR4</accession>
<comment type="caution">
    <text evidence="1">The sequence shown here is derived from an EMBL/GenBank/DDBJ whole genome shotgun (WGS) entry which is preliminary data.</text>
</comment>
<gene>
    <name evidence="1" type="ORF">PGTUg99_012015</name>
</gene>
<protein>
    <submittedName>
        <fullName evidence="1">Uncharacterized protein</fullName>
    </submittedName>
</protein>
<proteinExistence type="predicted"/>
<evidence type="ECO:0000313" key="1">
    <source>
        <dbReference type="EMBL" id="KAA1130047.1"/>
    </source>
</evidence>